<evidence type="ECO:0000256" key="5">
    <source>
        <dbReference type="ARBA" id="ARBA00022898"/>
    </source>
</evidence>
<reference evidence="7" key="1">
    <citation type="submission" date="2018-05" db="EMBL/GenBank/DDBJ databases">
        <authorList>
            <person name="Lanie J.A."/>
            <person name="Ng W.-L."/>
            <person name="Kazmierczak K.M."/>
            <person name="Andrzejewski T.M."/>
            <person name="Davidsen T.M."/>
            <person name="Wayne K.J."/>
            <person name="Tettelin H."/>
            <person name="Glass J.I."/>
            <person name="Rusch D."/>
            <person name="Podicherti R."/>
            <person name="Tsui H.-C.T."/>
            <person name="Winkler M.E."/>
        </authorList>
    </citation>
    <scope>NUCLEOTIDE SEQUENCE</scope>
</reference>
<dbReference type="AlphaFoldDB" id="A0A381RKB5"/>
<proteinExistence type="inferred from homology"/>
<gene>
    <name evidence="7" type="ORF">METZ01_LOCUS45126</name>
</gene>
<evidence type="ECO:0000313" key="7">
    <source>
        <dbReference type="EMBL" id="SUZ92272.1"/>
    </source>
</evidence>
<dbReference type="InterPro" id="IPR015422">
    <property type="entry name" value="PyrdxlP-dep_Trfase_small"/>
</dbReference>
<keyword evidence="5" id="KW-0663">Pyridoxal phosphate</keyword>
<dbReference type="InterPro" id="IPR015421">
    <property type="entry name" value="PyrdxlP-dep_Trfase_major"/>
</dbReference>
<dbReference type="GO" id="GO:0008483">
    <property type="term" value="F:transaminase activity"/>
    <property type="evidence" value="ECO:0007669"/>
    <property type="project" value="UniProtKB-KW"/>
</dbReference>
<dbReference type="PANTHER" id="PTHR46383">
    <property type="entry name" value="ASPARTATE AMINOTRANSFERASE"/>
    <property type="match status" value="1"/>
</dbReference>
<evidence type="ECO:0000256" key="2">
    <source>
        <dbReference type="ARBA" id="ARBA00007441"/>
    </source>
</evidence>
<dbReference type="Pfam" id="PF00155">
    <property type="entry name" value="Aminotran_1_2"/>
    <property type="match status" value="1"/>
</dbReference>
<evidence type="ECO:0000256" key="3">
    <source>
        <dbReference type="ARBA" id="ARBA00022576"/>
    </source>
</evidence>
<evidence type="ECO:0000259" key="6">
    <source>
        <dbReference type="Pfam" id="PF00155"/>
    </source>
</evidence>
<feature type="domain" description="Aminotransferase class I/classII large" evidence="6">
    <location>
        <begin position="40"/>
        <end position="394"/>
    </location>
</feature>
<keyword evidence="4" id="KW-0808">Transferase</keyword>
<organism evidence="7">
    <name type="scientific">marine metagenome</name>
    <dbReference type="NCBI Taxonomy" id="408172"/>
    <lineage>
        <taxon>unclassified sequences</taxon>
        <taxon>metagenomes</taxon>
        <taxon>ecological metagenomes</taxon>
    </lineage>
</organism>
<dbReference type="InterPro" id="IPR050596">
    <property type="entry name" value="AspAT/PAT-like"/>
</dbReference>
<dbReference type="FunFam" id="3.40.640.10:FF:000033">
    <property type="entry name" value="Aspartate aminotransferase"/>
    <property type="match status" value="1"/>
</dbReference>
<dbReference type="GO" id="GO:0006520">
    <property type="term" value="P:amino acid metabolic process"/>
    <property type="evidence" value="ECO:0007669"/>
    <property type="project" value="InterPro"/>
</dbReference>
<comment type="cofactor">
    <cofactor evidence="1">
        <name>pyridoxal 5'-phosphate</name>
        <dbReference type="ChEBI" id="CHEBI:597326"/>
    </cofactor>
</comment>
<name>A0A381RKB5_9ZZZZ</name>
<protein>
    <recommendedName>
        <fullName evidence="6">Aminotransferase class I/classII large domain-containing protein</fullName>
    </recommendedName>
</protein>
<dbReference type="CDD" id="cd00609">
    <property type="entry name" value="AAT_like"/>
    <property type="match status" value="1"/>
</dbReference>
<comment type="similarity">
    <text evidence="2">Belongs to the class-I pyridoxal-phosphate-dependent aminotransferase family.</text>
</comment>
<dbReference type="Gene3D" id="3.90.1150.10">
    <property type="entry name" value="Aspartate Aminotransferase, domain 1"/>
    <property type="match status" value="1"/>
</dbReference>
<dbReference type="InterPro" id="IPR004839">
    <property type="entry name" value="Aminotransferase_I/II_large"/>
</dbReference>
<sequence>VVEERSVAVDMLADRMNRVASSPTLKVGLEAARLRRTGADVVDFGAGEPDFSTPPSAKAEAKAAIDADFTKYTANAGIDELKEAIANRYRSAYGVDYSPGQVIVTAGGKQALYNTAMALFGPGDEVVTHSPGWPSIPEQIRLADAAPVMVRTDAEDGFRVKPQAILSALTARTRGIIINSPGNPTGAVISEGDLALIADEAKARGIWVVLDLCYERLIYESVAHNLPMVLWSRMPELSIVTGSMSKAYAMTGWRCGWVIGPKQVVAACGAIQSHATSNVCSITQRAALGALEGPQECVDEMLEEYRSRRDRVMDWLQSDSRIRLVRPAGAFYLFPDISELLLDCKIPTSVDFAQKLLTEAHVAVTPGEAFDAPGFLRISYATSIERLREGVERIHRFIRSFGSAPGTV</sequence>
<dbReference type="GO" id="GO:0030170">
    <property type="term" value="F:pyridoxal phosphate binding"/>
    <property type="evidence" value="ECO:0007669"/>
    <property type="project" value="InterPro"/>
</dbReference>
<keyword evidence="3" id="KW-0032">Aminotransferase</keyword>
<evidence type="ECO:0000256" key="1">
    <source>
        <dbReference type="ARBA" id="ARBA00001933"/>
    </source>
</evidence>
<dbReference type="SUPFAM" id="SSF53383">
    <property type="entry name" value="PLP-dependent transferases"/>
    <property type="match status" value="1"/>
</dbReference>
<feature type="non-terminal residue" evidence="7">
    <location>
        <position position="1"/>
    </location>
</feature>
<dbReference type="InterPro" id="IPR015424">
    <property type="entry name" value="PyrdxlP-dep_Trfase"/>
</dbReference>
<dbReference type="Gene3D" id="3.40.640.10">
    <property type="entry name" value="Type I PLP-dependent aspartate aminotransferase-like (Major domain)"/>
    <property type="match status" value="1"/>
</dbReference>
<evidence type="ECO:0000256" key="4">
    <source>
        <dbReference type="ARBA" id="ARBA00022679"/>
    </source>
</evidence>
<dbReference type="EMBL" id="UINC01002045">
    <property type="protein sequence ID" value="SUZ92272.1"/>
    <property type="molecule type" value="Genomic_DNA"/>
</dbReference>
<accession>A0A381RKB5</accession>